<protein>
    <recommendedName>
        <fullName evidence="3">Methyltransferase</fullName>
    </recommendedName>
</protein>
<dbReference type="Gene3D" id="3.40.50.150">
    <property type="entry name" value="Vaccinia Virus protein VP39"/>
    <property type="match status" value="1"/>
</dbReference>
<dbReference type="InterPro" id="IPR029063">
    <property type="entry name" value="SAM-dependent_MTases_sf"/>
</dbReference>
<dbReference type="SUPFAM" id="SSF53335">
    <property type="entry name" value="S-adenosyl-L-methionine-dependent methyltransferases"/>
    <property type="match status" value="1"/>
</dbReference>
<name>A0ABZ2BWD1_9RHOB</name>
<dbReference type="InterPro" id="IPR010342">
    <property type="entry name" value="DUF938"/>
</dbReference>
<dbReference type="Pfam" id="PF06080">
    <property type="entry name" value="DUF938"/>
    <property type="match status" value="1"/>
</dbReference>
<keyword evidence="2" id="KW-1185">Reference proteome</keyword>
<sequence>MSGKLPPSASVASALEGAKLHAPAAARNTEALCGLLRQHAPTSGQALELASGTGQHVIAFAAALPDVIWQPTEIGVTRLASINAYASGSGLSNINPARVLDATQPGWHRVHPDKSLIVLANLLHLITEQAANTLIAEALMALAPGGRAILYGPFKRAGTLTSPGDERFDAQLRGADPTIGYKDDSDVKGWVIQAGGSGIKTVEMPANNLAFIATKA</sequence>
<evidence type="ECO:0000313" key="1">
    <source>
        <dbReference type="EMBL" id="WVX50023.1"/>
    </source>
</evidence>
<proteinExistence type="predicted"/>
<organism evidence="1 2">
    <name type="scientific">Roseobacter fucihabitans</name>
    <dbReference type="NCBI Taxonomy" id="1537242"/>
    <lineage>
        <taxon>Bacteria</taxon>
        <taxon>Pseudomonadati</taxon>
        <taxon>Pseudomonadota</taxon>
        <taxon>Alphaproteobacteria</taxon>
        <taxon>Rhodobacterales</taxon>
        <taxon>Roseobacteraceae</taxon>
        <taxon>Roseobacter</taxon>
    </lineage>
</organism>
<accession>A0ABZ2BWD1</accession>
<dbReference type="PANTHER" id="PTHR20974">
    <property type="entry name" value="UPF0585 PROTEIN CG18661"/>
    <property type="match status" value="1"/>
</dbReference>
<reference evidence="2" key="1">
    <citation type="submission" date="2024-01" db="EMBL/GenBank/DDBJ databases">
        <title>Roseobacter fucihabitans sp. nov., isolated from the brown alga Fucus spiralis.</title>
        <authorList>
            <person name="Hahnke S."/>
            <person name="Berger M."/>
            <person name="Schlingloff A."/>
            <person name="Athale I."/>
            <person name="Neumann-Schaal M."/>
            <person name="Adenaya A."/>
            <person name="Poehlein A."/>
            <person name="Daniel R."/>
            <person name="Pertersen J."/>
            <person name="Brinkhoff T."/>
        </authorList>
    </citation>
    <scope>NUCLEOTIDE SEQUENCE [LARGE SCALE GENOMIC DNA]</scope>
    <source>
        <strain evidence="2">B14</strain>
    </source>
</reference>
<dbReference type="PANTHER" id="PTHR20974:SF0">
    <property type="entry name" value="UPF0585 PROTEIN CG18661"/>
    <property type="match status" value="1"/>
</dbReference>
<gene>
    <name evidence="1" type="ORF">ROLI_031190</name>
</gene>
<evidence type="ECO:0008006" key="3">
    <source>
        <dbReference type="Google" id="ProtNLM"/>
    </source>
</evidence>
<evidence type="ECO:0000313" key="2">
    <source>
        <dbReference type="Proteomes" id="UP001318682"/>
    </source>
</evidence>
<dbReference type="RefSeq" id="WP_187431334.1">
    <property type="nucleotide sequence ID" value="NZ_CP143423.1"/>
</dbReference>
<dbReference type="Proteomes" id="UP001318682">
    <property type="component" value="Chromosome"/>
</dbReference>
<dbReference type="EMBL" id="CP143423">
    <property type="protein sequence ID" value="WVX50023.1"/>
    <property type="molecule type" value="Genomic_DNA"/>
</dbReference>